<dbReference type="PRINTS" id="PR00392">
    <property type="entry name" value="PROFILIN"/>
</dbReference>
<evidence type="ECO:0000313" key="8">
    <source>
        <dbReference type="EMBL" id="KKK18109.1"/>
    </source>
</evidence>
<accession>A0A0F8UEG7</accession>
<evidence type="ECO:0000256" key="6">
    <source>
        <dbReference type="RuleBase" id="RU003909"/>
    </source>
</evidence>
<feature type="region of interest" description="Disordered" evidence="7">
    <location>
        <begin position="149"/>
        <end position="180"/>
    </location>
</feature>
<keyword evidence="4 6" id="KW-0009">Actin-binding</keyword>
<evidence type="ECO:0000256" key="3">
    <source>
        <dbReference type="ARBA" id="ARBA00022490"/>
    </source>
</evidence>
<name>A0A0F8UEG7_9EURO</name>
<dbReference type="PANTHER" id="PTHR11604">
    <property type="entry name" value="PROFILIN"/>
    <property type="match status" value="1"/>
</dbReference>
<dbReference type="AlphaFoldDB" id="A0A0F8UEG7"/>
<dbReference type="PANTHER" id="PTHR11604:SF0">
    <property type="entry name" value="PROFILIN"/>
    <property type="match status" value="1"/>
</dbReference>
<dbReference type="InterPro" id="IPR036140">
    <property type="entry name" value="PFN_sf"/>
</dbReference>
<sequence length="209" mass="22590">MGAHSAIWQGYVDSSLMGSGQFDKAAILSHDFSGVEASSPGFTISQEEITGLAAAFRDTGYAMQHGFHIGGEKFLAIKADERSLYGKKGKEGAIVVRAVSCIMVGHHTEAVQTTNAAAAIEKGTLDIGSHHGDVTRELADCEEEIAEEDEEAVELDQEARERPAQEDEEDSANKGSGAFEFLAAREESERFFKADYQSQPDEEQDLEVG</sequence>
<feature type="region of interest" description="Disordered" evidence="7">
    <location>
        <begin position="190"/>
        <end position="209"/>
    </location>
</feature>
<keyword evidence="9" id="KW-1185">Reference proteome</keyword>
<dbReference type="SMART" id="SM00392">
    <property type="entry name" value="PROF"/>
    <property type="match status" value="1"/>
</dbReference>
<dbReference type="VEuPathDB" id="FungiDB:P175DRAFT_0502487"/>
<comment type="caution">
    <text evidence="8">The sequence shown here is derived from an EMBL/GenBank/DDBJ whole genome shotgun (WGS) entry which is preliminary data.</text>
</comment>
<evidence type="ECO:0000256" key="7">
    <source>
        <dbReference type="SAM" id="MobiDB-lite"/>
    </source>
</evidence>
<comment type="subcellular location">
    <subcellularLocation>
        <location evidence="1">Cytoplasm</location>
        <location evidence="1">Cytoskeleton</location>
    </subcellularLocation>
</comment>
<comment type="similarity">
    <text evidence="2 6">Belongs to the profilin family.</text>
</comment>
<reference evidence="8 9" key="1">
    <citation type="submission" date="2015-02" db="EMBL/GenBank/DDBJ databases">
        <title>Draft Genome Sequences of Two Closely-Related Aflatoxigenic Aspergillus Species Obtained from the Cote d'Ivoire.</title>
        <authorList>
            <person name="Moore G.G."/>
            <person name="Beltz S.B."/>
            <person name="Mack B.M."/>
        </authorList>
    </citation>
    <scope>NUCLEOTIDE SEQUENCE [LARGE SCALE GENOMIC DNA]</scope>
    <source>
        <strain evidence="8 9">SRRC1432</strain>
    </source>
</reference>
<keyword evidence="3" id="KW-0963">Cytoplasm</keyword>
<dbReference type="InterPro" id="IPR048278">
    <property type="entry name" value="PFN"/>
</dbReference>
<protein>
    <recommendedName>
        <fullName evidence="6">Profilin</fullName>
    </recommendedName>
</protein>
<dbReference type="OrthoDB" id="421374at2759"/>
<organism evidence="8 9">
    <name type="scientific">Aspergillus ochraceoroseus</name>
    <dbReference type="NCBI Taxonomy" id="138278"/>
    <lineage>
        <taxon>Eukaryota</taxon>
        <taxon>Fungi</taxon>
        <taxon>Dikarya</taxon>
        <taxon>Ascomycota</taxon>
        <taxon>Pezizomycotina</taxon>
        <taxon>Eurotiomycetes</taxon>
        <taxon>Eurotiomycetidae</taxon>
        <taxon>Eurotiales</taxon>
        <taxon>Aspergillaceae</taxon>
        <taxon>Aspergillus</taxon>
        <taxon>Aspergillus subgen. Nidulantes</taxon>
    </lineage>
</organism>
<evidence type="ECO:0000256" key="2">
    <source>
        <dbReference type="ARBA" id="ARBA00010058"/>
    </source>
</evidence>
<evidence type="ECO:0000256" key="5">
    <source>
        <dbReference type="ARBA" id="ARBA00023212"/>
    </source>
</evidence>
<dbReference type="Proteomes" id="UP000034947">
    <property type="component" value="Unassembled WGS sequence"/>
</dbReference>
<dbReference type="EMBL" id="JYKN01001988">
    <property type="protein sequence ID" value="KKK18109.1"/>
    <property type="molecule type" value="Genomic_DNA"/>
</dbReference>
<dbReference type="GO" id="GO:0005856">
    <property type="term" value="C:cytoskeleton"/>
    <property type="evidence" value="ECO:0007669"/>
    <property type="project" value="UniProtKB-SubCell"/>
</dbReference>
<proteinExistence type="inferred from homology"/>
<dbReference type="CDD" id="cd00148">
    <property type="entry name" value="PROF"/>
    <property type="match status" value="1"/>
</dbReference>
<dbReference type="InterPro" id="IPR005455">
    <property type="entry name" value="PFN_euk"/>
</dbReference>
<evidence type="ECO:0000256" key="4">
    <source>
        <dbReference type="ARBA" id="ARBA00023203"/>
    </source>
</evidence>
<dbReference type="GO" id="GO:0003785">
    <property type="term" value="F:actin monomer binding"/>
    <property type="evidence" value="ECO:0007669"/>
    <property type="project" value="TreeGrafter"/>
</dbReference>
<keyword evidence="5" id="KW-0206">Cytoskeleton</keyword>
<dbReference type="Gene3D" id="3.30.450.30">
    <property type="entry name" value="Dynein light chain 2a, cytoplasmic"/>
    <property type="match status" value="1"/>
</dbReference>
<evidence type="ECO:0000256" key="1">
    <source>
        <dbReference type="ARBA" id="ARBA00004245"/>
    </source>
</evidence>
<dbReference type="Pfam" id="PF00235">
    <property type="entry name" value="Profilin"/>
    <property type="match status" value="1"/>
</dbReference>
<dbReference type="GO" id="GO:0005938">
    <property type="term" value="C:cell cortex"/>
    <property type="evidence" value="ECO:0007669"/>
    <property type="project" value="TreeGrafter"/>
</dbReference>
<gene>
    <name evidence="8" type="ORF">AOCH_003560</name>
</gene>
<feature type="compositionally biased region" description="Acidic residues" evidence="7">
    <location>
        <begin position="200"/>
        <end position="209"/>
    </location>
</feature>
<evidence type="ECO:0000313" key="9">
    <source>
        <dbReference type="Proteomes" id="UP000034947"/>
    </source>
</evidence>
<dbReference type="SUPFAM" id="SSF55770">
    <property type="entry name" value="Profilin (actin-binding protein)"/>
    <property type="match status" value="1"/>
</dbReference>